<reference evidence="1 2" key="1">
    <citation type="journal article" date="2018" name="Evol. Lett.">
        <title>Horizontal gene cluster transfer increased hallucinogenic mushroom diversity.</title>
        <authorList>
            <person name="Reynolds H.T."/>
            <person name="Vijayakumar V."/>
            <person name="Gluck-Thaler E."/>
            <person name="Korotkin H.B."/>
            <person name="Matheny P.B."/>
            <person name="Slot J.C."/>
        </authorList>
    </citation>
    <scope>NUCLEOTIDE SEQUENCE [LARGE SCALE GENOMIC DNA]</scope>
    <source>
        <strain evidence="1 2">2629</strain>
    </source>
</reference>
<dbReference type="OrthoDB" id="3364808at2759"/>
<dbReference type="AlphaFoldDB" id="A0A409YF58"/>
<keyword evidence="2" id="KW-1185">Reference proteome</keyword>
<proteinExistence type="predicted"/>
<evidence type="ECO:0000313" key="2">
    <source>
        <dbReference type="Proteomes" id="UP000284842"/>
    </source>
</evidence>
<dbReference type="InParanoid" id="A0A409YF58"/>
<sequence length="261" mass="29025">MDPAYKYKRIDELTEEECESLAFLGPHVVHFVRSFVEDARASPQRLGGITCGVLDIVNNHYLSKAPKAFPQDAPVFPTVSQADTLLSQLSNDSSALTIVAPDLVSKFESNFWYHGISSNPPQLLWRSDLETNPFRHPTPEDRFFVNVPTKTAHGVFRTPLNKVWDDVAPKIVTSMKNNGIKYSSLSVARFSTHEEGDEENETFGPVVVWIAVWPGTTTAEGVRDATPDILDILADVNIQGVAVEWYEAAGAERLVDLPRQD</sequence>
<name>A0A409YF58_9AGAR</name>
<gene>
    <name evidence="1" type="ORF">CVT24_001553</name>
</gene>
<dbReference type="Proteomes" id="UP000284842">
    <property type="component" value="Unassembled WGS sequence"/>
</dbReference>
<evidence type="ECO:0000313" key="1">
    <source>
        <dbReference type="EMBL" id="PPR01659.1"/>
    </source>
</evidence>
<protein>
    <submittedName>
        <fullName evidence="1">Uncharacterized protein</fullName>
    </submittedName>
</protein>
<accession>A0A409YF58</accession>
<organism evidence="1 2">
    <name type="scientific">Panaeolus cyanescens</name>
    <dbReference type="NCBI Taxonomy" id="181874"/>
    <lineage>
        <taxon>Eukaryota</taxon>
        <taxon>Fungi</taxon>
        <taxon>Dikarya</taxon>
        <taxon>Basidiomycota</taxon>
        <taxon>Agaricomycotina</taxon>
        <taxon>Agaricomycetes</taxon>
        <taxon>Agaricomycetidae</taxon>
        <taxon>Agaricales</taxon>
        <taxon>Agaricineae</taxon>
        <taxon>Galeropsidaceae</taxon>
        <taxon>Panaeolus</taxon>
    </lineage>
</organism>
<comment type="caution">
    <text evidence="1">The sequence shown here is derived from an EMBL/GenBank/DDBJ whole genome shotgun (WGS) entry which is preliminary data.</text>
</comment>
<dbReference type="EMBL" id="NHTK01001225">
    <property type="protein sequence ID" value="PPR01659.1"/>
    <property type="molecule type" value="Genomic_DNA"/>
</dbReference>